<dbReference type="SUPFAM" id="SSF57667">
    <property type="entry name" value="beta-beta-alpha zinc fingers"/>
    <property type="match status" value="1"/>
</dbReference>
<protein>
    <recommendedName>
        <fullName evidence="1">C2H2-type domain-containing protein</fullName>
    </recommendedName>
</protein>
<evidence type="ECO:0000313" key="2">
    <source>
        <dbReference type="EMBL" id="QHT93674.1"/>
    </source>
</evidence>
<dbReference type="Pfam" id="PF12874">
    <property type="entry name" value="zf-met"/>
    <property type="match status" value="1"/>
</dbReference>
<dbReference type="AlphaFoldDB" id="A0A6C0IKF7"/>
<dbReference type="EMBL" id="MN740209">
    <property type="protein sequence ID" value="QHT93674.1"/>
    <property type="molecule type" value="Genomic_DNA"/>
</dbReference>
<feature type="domain" description="C2H2-type" evidence="1">
    <location>
        <begin position="5"/>
        <end position="29"/>
    </location>
</feature>
<organism evidence="2">
    <name type="scientific">viral metagenome</name>
    <dbReference type="NCBI Taxonomy" id="1070528"/>
    <lineage>
        <taxon>unclassified sequences</taxon>
        <taxon>metagenomes</taxon>
        <taxon>organismal metagenomes</taxon>
    </lineage>
</organism>
<sequence length="315" mass="36249">MPKEYFCEVCNYRTNRKSSYEKHIVSAKHHIKTANMIKETHIQADEEVDTQQLTCRYCSRVLSSIRGKTKHENRCKYKPEDINKNVGDYDDVKISTTENLDNKVNDVISSDLLKNVVEQNAQLIKLLTETKTPTTINNTTNNSNTTNYNTLNSTNNFNLQVFLNEDCKDAMNLMDFVNSLKYKIEDLENTGKSGYVEGISKLMLDGLKGMEITQRPIHCTDIKRDSVYVKDNDEWQRDNNKDKLTNAIKYVANNNLKVLPKWTDKNPQHKDFASETHRTYMKIVNEASGGGTDEEDEKNMKKIIKKVAAETVIDK</sequence>
<reference evidence="2" key="1">
    <citation type="journal article" date="2020" name="Nature">
        <title>Giant virus diversity and host interactions through global metagenomics.</title>
        <authorList>
            <person name="Schulz F."/>
            <person name="Roux S."/>
            <person name="Paez-Espino D."/>
            <person name="Jungbluth S."/>
            <person name="Walsh D.A."/>
            <person name="Denef V.J."/>
            <person name="McMahon K.D."/>
            <person name="Konstantinidis K.T."/>
            <person name="Eloe-Fadrosh E.A."/>
            <person name="Kyrpides N.C."/>
            <person name="Woyke T."/>
        </authorList>
    </citation>
    <scope>NUCLEOTIDE SEQUENCE</scope>
    <source>
        <strain evidence="2">GVMAG-M-3300024252-29</strain>
    </source>
</reference>
<accession>A0A6C0IKF7</accession>
<dbReference type="InterPro" id="IPR013087">
    <property type="entry name" value="Znf_C2H2_type"/>
</dbReference>
<dbReference type="InterPro" id="IPR036236">
    <property type="entry name" value="Znf_C2H2_sf"/>
</dbReference>
<proteinExistence type="predicted"/>
<evidence type="ECO:0000259" key="1">
    <source>
        <dbReference type="Pfam" id="PF12874"/>
    </source>
</evidence>
<name>A0A6C0IKF7_9ZZZZ</name>